<proteinExistence type="predicted"/>
<evidence type="ECO:0000313" key="2">
    <source>
        <dbReference type="Proteomes" id="UP001213039"/>
    </source>
</evidence>
<reference evidence="1" key="1">
    <citation type="submission" date="2022-12" db="EMBL/GenBank/DDBJ databases">
        <authorList>
            <consortium name="Asia Pacific Centre for Animal Health"/>
            <person name="Klose S.M."/>
            <person name="Legione A.R."/>
            <person name="Monotti I."/>
            <person name="Bushell R."/>
            <person name="Marenda M.S."/>
            <person name="Sugiyama T."/>
            <person name="Browning G.F."/>
            <person name="Vaz P.K."/>
        </authorList>
    </citation>
    <scope>NUCLEOTIDE SEQUENCE</scope>
    <source>
        <strain evidence="1">Felid995</strain>
    </source>
</reference>
<name>A0ACD4PK22_9BACT</name>
<dbReference type="Proteomes" id="UP001213039">
    <property type="component" value="Chromosome"/>
</dbReference>
<gene>
    <name evidence="1" type="ORF">Me_995_000128</name>
</gene>
<accession>A0ACD4PK22</accession>
<dbReference type="EMBL" id="CP114370">
    <property type="protein sequence ID" value="WBP84169.1"/>
    <property type="molecule type" value="Genomic_DNA"/>
</dbReference>
<evidence type="ECO:0000313" key="1">
    <source>
        <dbReference type="EMBL" id="WBP84169.1"/>
    </source>
</evidence>
<sequence length="480" mass="53828">MKNKFTEKQFLFYGLNYIIGFGFIATISSVVSKGLWGILIFVLTAFISMSVMLAFARGSQNYGKEVGGTYAYAKKAFPGDDLKSRSILFLQGWNQFAQVPLFSATTPLFFIGLLGEFDSGHKTIYQFSAIAFFVLLTVISSFGIRTSKWFIFFTAIIKWLTIAIGLSIVAYYSFSSFQFGANFEKNPTIDISIIVTSVLSFIYAFAGGEGLAGISADVETRRFKKILMIIFGVVLTFYFVFYMVYLGLDKAVLNGEGSSSVNFARIFRVGMGLTGVIMFTVGTFFNRVGSSLSSLIYYARTVVPLAQDGFIPGIFAKKSKKTGEYRNAIIFVAIFSISSMLIFTTIPYFLGIEDQFGAVLNAGNIVFLMQYLLTMSTILYLSRKDKTFVVPIWEKILYVLAILLIAFIVLTALIPPIVGTKYSVSSAILLPSYVGTMLIGYLIWYIWYLIQKYYPNNWFTRSEKEEKIEPAFIYSANEIE</sequence>
<protein>
    <submittedName>
        <fullName evidence="1">APC family permease</fullName>
    </submittedName>
</protein>
<organism evidence="1 2">
    <name type="scientific">Mycoplasmopsis edwardii</name>
    <dbReference type="NCBI Taxonomy" id="53558"/>
    <lineage>
        <taxon>Bacteria</taxon>
        <taxon>Bacillati</taxon>
        <taxon>Mycoplasmatota</taxon>
        <taxon>Mycoplasmoidales</taxon>
        <taxon>Metamycoplasmataceae</taxon>
        <taxon>Mycoplasmopsis</taxon>
    </lineage>
</organism>
<keyword evidence="2" id="KW-1185">Reference proteome</keyword>